<name>A0ABS1R2E3_9SPHI</name>
<evidence type="ECO:0000256" key="6">
    <source>
        <dbReference type="SAM" id="SignalP"/>
    </source>
</evidence>
<evidence type="ECO:0000256" key="2">
    <source>
        <dbReference type="ARBA" id="ARBA00006275"/>
    </source>
</evidence>
<feature type="signal peptide" evidence="6">
    <location>
        <begin position="1"/>
        <end position="20"/>
    </location>
</feature>
<comment type="subcellular location">
    <subcellularLocation>
        <location evidence="1">Cell outer membrane</location>
    </subcellularLocation>
</comment>
<feature type="chain" id="PRO_5046306049" evidence="6">
    <location>
        <begin position="21"/>
        <end position="562"/>
    </location>
</feature>
<feature type="domain" description="SusD-like N-terminal" evidence="8">
    <location>
        <begin position="75"/>
        <end position="209"/>
    </location>
</feature>
<dbReference type="Pfam" id="PF07980">
    <property type="entry name" value="SusD_RagB"/>
    <property type="match status" value="1"/>
</dbReference>
<evidence type="ECO:0000313" key="9">
    <source>
        <dbReference type="EMBL" id="MBL1408872.1"/>
    </source>
</evidence>
<dbReference type="CDD" id="cd08977">
    <property type="entry name" value="SusD"/>
    <property type="match status" value="1"/>
</dbReference>
<feature type="domain" description="RagB/SusD" evidence="7">
    <location>
        <begin position="272"/>
        <end position="562"/>
    </location>
</feature>
<evidence type="ECO:0000259" key="7">
    <source>
        <dbReference type="Pfam" id="PF07980"/>
    </source>
</evidence>
<evidence type="ECO:0000256" key="3">
    <source>
        <dbReference type="ARBA" id="ARBA00022729"/>
    </source>
</evidence>
<dbReference type="SUPFAM" id="SSF48452">
    <property type="entry name" value="TPR-like"/>
    <property type="match status" value="1"/>
</dbReference>
<accession>A0ABS1R2E3</accession>
<proteinExistence type="inferred from homology"/>
<evidence type="ECO:0000256" key="1">
    <source>
        <dbReference type="ARBA" id="ARBA00004442"/>
    </source>
</evidence>
<dbReference type="InterPro" id="IPR012944">
    <property type="entry name" value="SusD_RagB_dom"/>
</dbReference>
<evidence type="ECO:0000256" key="4">
    <source>
        <dbReference type="ARBA" id="ARBA00023136"/>
    </source>
</evidence>
<dbReference type="EMBL" id="JAERTY010000004">
    <property type="protein sequence ID" value="MBL1408872.1"/>
    <property type="molecule type" value="Genomic_DNA"/>
</dbReference>
<organism evidence="9 10">
    <name type="scientific">Sphingobacterium faecale</name>
    <dbReference type="NCBI Taxonomy" id="2803775"/>
    <lineage>
        <taxon>Bacteria</taxon>
        <taxon>Pseudomonadati</taxon>
        <taxon>Bacteroidota</taxon>
        <taxon>Sphingobacteriia</taxon>
        <taxon>Sphingobacteriales</taxon>
        <taxon>Sphingobacteriaceae</taxon>
        <taxon>Sphingobacterium</taxon>
    </lineage>
</organism>
<dbReference type="PROSITE" id="PS51257">
    <property type="entry name" value="PROKAR_LIPOPROTEIN"/>
    <property type="match status" value="1"/>
</dbReference>
<keyword evidence="5" id="KW-0998">Cell outer membrane</keyword>
<protein>
    <submittedName>
        <fullName evidence="9">RagB/SusD family nutrient uptake outer membrane protein</fullName>
    </submittedName>
</protein>
<dbReference type="Pfam" id="PF14322">
    <property type="entry name" value="SusD-like_3"/>
    <property type="match status" value="1"/>
</dbReference>
<keyword evidence="3 6" id="KW-0732">Signal</keyword>
<dbReference type="InterPro" id="IPR033985">
    <property type="entry name" value="SusD-like_N"/>
</dbReference>
<keyword evidence="4" id="KW-0472">Membrane</keyword>
<evidence type="ECO:0000259" key="8">
    <source>
        <dbReference type="Pfam" id="PF14322"/>
    </source>
</evidence>
<dbReference type="InterPro" id="IPR011990">
    <property type="entry name" value="TPR-like_helical_dom_sf"/>
</dbReference>
<evidence type="ECO:0000313" key="10">
    <source>
        <dbReference type="Proteomes" id="UP000625283"/>
    </source>
</evidence>
<sequence>MIMKSKFLYLWLSMFLFSCQKLDLNPLSQGSSETWNSDADEIVMSLNDLYREALWKKDADEWTDDWINRDGLTDITNATINGQTNFVITNWNDTYKAIARANIVLESMERAVGKMTENQLSMYRAEARFVRACMYSYLLSHFRNVVYTDKTLTIEEALQKKQISPDELLVKIYEDFDYAISNLRESFSSSELKRATKGAAMAMKARIALYMGDHSTAKTAAKACMDLGLYKLHSDFENLFLSRTKQSPESVFLLPRSIALGVTVSGRQSYVSRNAGGWAQFDPSWDLLFSFLGSDGLPIDQSPLFDPKDPFVNRDPRCAETIVPFGTAHLDYIFDPHPLSLKTKKVSTGLDVTNNDNRAVATYASFNGLVWKKGVDSDWLLNSWRIEPDNIIIRFADVLLIYAEAKIELNEIDDSVLDAINQVRARAYKVDQSSTGYPRVTTTVQSELRKTLRIERRMEFAFEGLRYMDIIRWKIADKVLNKPNYGLLDPVDLVTKVVNTGKWFVPAAPTIDSDGVADIEPFYTQGLVKQIALRKFDAKKQYLWPIPSTEVLTSGLQQNPNY</sequence>
<comment type="caution">
    <text evidence="9">The sequence shown here is derived from an EMBL/GenBank/DDBJ whole genome shotgun (WGS) entry which is preliminary data.</text>
</comment>
<dbReference type="Proteomes" id="UP000625283">
    <property type="component" value="Unassembled WGS sequence"/>
</dbReference>
<keyword evidence="10" id="KW-1185">Reference proteome</keyword>
<gene>
    <name evidence="9" type="ORF">JKG61_08945</name>
</gene>
<dbReference type="Gene3D" id="1.25.40.390">
    <property type="match status" value="1"/>
</dbReference>
<evidence type="ECO:0000256" key="5">
    <source>
        <dbReference type="ARBA" id="ARBA00023237"/>
    </source>
</evidence>
<reference evidence="9 10" key="1">
    <citation type="submission" date="2021-01" db="EMBL/GenBank/DDBJ databases">
        <title>C459-1 draft genome sequence.</title>
        <authorList>
            <person name="Zhang X.-F."/>
        </authorList>
    </citation>
    <scope>NUCLEOTIDE SEQUENCE [LARGE SCALE GENOMIC DNA]</scope>
    <source>
        <strain evidence="10">C459-1</strain>
    </source>
</reference>
<comment type="similarity">
    <text evidence="2">Belongs to the SusD family.</text>
</comment>